<protein>
    <recommendedName>
        <fullName evidence="3">ATP-binding protein</fullName>
    </recommendedName>
</protein>
<organism evidence="1 2">
    <name type="scientific">Kineosporia mesophila</name>
    <dbReference type="NCBI Taxonomy" id="566012"/>
    <lineage>
        <taxon>Bacteria</taxon>
        <taxon>Bacillati</taxon>
        <taxon>Actinomycetota</taxon>
        <taxon>Actinomycetes</taxon>
        <taxon>Kineosporiales</taxon>
        <taxon>Kineosporiaceae</taxon>
        <taxon>Kineosporia</taxon>
    </lineage>
</organism>
<gene>
    <name evidence="1" type="ORF">GCM10022223_59020</name>
</gene>
<evidence type="ECO:0000313" key="1">
    <source>
        <dbReference type="EMBL" id="GAA3632889.1"/>
    </source>
</evidence>
<comment type="caution">
    <text evidence="1">The sequence shown here is derived from an EMBL/GenBank/DDBJ whole genome shotgun (WGS) entry which is preliminary data.</text>
</comment>
<evidence type="ECO:0008006" key="3">
    <source>
        <dbReference type="Google" id="ProtNLM"/>
    </source>
</evidence>
<accession>A0ABP7AI12</accession>
<evidence type="ECO:0000313" key="2">
    <source>
        <dbReference type="Proteomes" id="UP001501074"/>
    </source>
</evidence>
<reference evidence="2" key="1">
    <citation type="journal article" date="2019" name="Int. J. Syst. Evol. Microbiol.">
        <title>The Global Catalogue of Microorganisms (GCM) 10K type strain sequencing project: providing services to taxonomists for standard genome sequencing and annotation.</title>
        <authorList>
            <consortium name="The Broad Institute Genomics Platform"/>
            <consortium name="The Broad Institute Genome Sequencing Center for Infectious Disease"/>
            <person name="Wu L."/>
            <person name="Ma J."/>
        </authorList>
    </citation>
    <scope>NUCLEOTIDE SEQUENCE [LARGE SCALE GENOMIC DNA]</scope>
    <source>
        <strain evidence="2">JCM 16902</strain>
    </source>
</reference>
<sequence length="634" mass="71834">MQPFPGDLATFGRSAREPIIGFVIEDNGAGFDNENMQSFQTLDSEYKQSQGCRGVGRLLWLKAFDHVDVESIYRAEDGLKCRKFRFSTEEGISREEWPAVAGSNAAPKTIVHLVNFHKKYQSESRKLPDTIARDLLEHCLWYFVRQRGVPDILVVDNGETIDLKAKYSDFIQSVESIQDIEVRGQRFDLVHLKVQARSQDVPQLNWCAANRVVISENISGKLPGLHGALTDEHGKFTYSGYLVSPFLDNKVRSERTGFDLDELPSPGRNEDQDAFDDMEEVDISQSEIREKILSEIQTFLMASLVGAQNDIRDRVEAFIENKAPRYRPVLQRIDENGFTVDPKINERELELELHKGLREIELEVLKEGQEVLDINLLNFDTDGYQERLKGYLAKVEDIKMSDLAGYVSHRKVIIEILAKAIEKQDDEKYSREDVVHNLIMSMGTTSNDASFASNNLWLIDERLTFHNYLASDKTLSAMPVTGSASTKEPDLFAVRQFDRVLIADGEPAKSASISIIEIKRPMRNDMAAGSEKDPIEQCLNYLELVRAGIVRTASGRPVNAPESIPAFCYVIADLTPSLIKRCKQRDLTMTDDGIGYFGYNKSFNAYVEVVSFDRLLISARQRNRAFFDVLGLTR</sequence>
<proteinExistence type="predicted"/>
<dbReference type="InterPro" id="IPR036890">
    <property type="entry name" value="HATPase_C_sf"/>
</dbReference>
<keyword evidence="2" id="KW-1185">Reference proteome</keyword>
<dbReference type="EMBL" id="BAAAZO010000011">
    <property type="protein sequence ID" value="GAA3632889.1"/>
    <property type="molecule type" value="Genomic_DNA"/>
</dbReference>
<dbReference type="Proteomes" id="UP001501074">
    <property type="component" value="Unassembled WGS sequence"/>
</dbReference>
<name>A0ABP7AI12_9ACTN</name>
<dbReference type="SUPFAM" id="SSF55874">
    <property type="entry name" value="ATPase domain of HSP90 chaperone/DNA topoisomerase II/histidine kinase"/>
    <property type="match status" value="1"/>
</dbReference>